<gene>
    <name evidence="1" type="ORF">AKJ39_02125</name>
</gene>
<dbReference type="Proteomes" id="UP000070257">
    <property type="component" value="Unassembled WGS sequence"/>
</dbReference>
<sequence>MRVSFYRENSLIGVTFSGFWIRLGDFDCEELVSVVWVVVIVLAEEEFFLCVLGSECLFVLVILLVRGCGRCILRRFPGTVYTISGKDAAVVFSTYGGFY</sequence>
<dbReference type="AlphaFoldDB" id="A0A656YZM1"/>
<keyword evidence="2" id="KW-1185">Reference proteome</keyword>
<comment type="caution">
    <text evidence="1">The sequence shown here is derived from an EMBL/GenBank/DDBJ whole genome shotgun (WGS) entry which is preliminary data.</text>
</comment>
<dbReference type="EMBL" id="LHXT01000023">
    <property type="protein sequence ID" value="KXA98439.1"/>
    <property type="molecule type" value="Genomic_DNA"/>
</dbReference>
<name>A0A656YZM1_9EURY</name>
<protein>
    <submittedName>
        <fullName evidence="1">Uncharacterized protein</fullName>
    </submittedName>
</protein>
<accession>A0A656YZM1</accession>
<reference evidence="1 2" key="1">
    <citation type="journal article" date="2016" name="Sci. Rep.">
        <title>Metabolic traits of an uncultured archaeal lineage -MSBL1- from brine pools of the Red Sea.</title>
        <authorList>
            <person name="Mwirichia R."/>
            <person name="Alam I."/>
            <person name="Rashid M."/>
            <person name="Vinu M."/>
            <person name="Ba-Alawi W."/>
            <person name="Anthony Kamau A."/>
            <person name="Kamanda Ngugi D."/>
            <person name="Goker M."/>
            <person name="Klenk H.P."/>
            <person name="Bajic V."/>
            <person name="Stingl U."/>
        </authorList>
    </citation>
    <scope>NUCLEOTIDE SEQUENCE [LARGE SCALE GENOMIC DNA]</scope>
    <source>
        <strain evidence="1">SCGC-AAA259J03</strain>
    </source>
</reference>
<organism evidence="1 2">
    <name type="scientific">candidate division MSBL1 archaeon SCGC-AAA259J03</name>
    <dbReference type="NCBI Taxonomy" id="1698269"/>
    <lineage>
        <taxon>Archaea</taxon>
        <taxon>Methanobacteriati</taxon>
        <taxon>Methanobacteriota</taxon>
        <taxon>candidate division MSBL1</taxon>
    </lineage>
</organism>
<proteinExistence type="predicted"/>
<evidence type="ECO:0000313" key="2">
    <source>
        <dbReference type="Proteomes" id="UP000070257"/>
    </source>
</evidence>
<evidence type="ECO:0000313" key="1">
    <source>
        <dbReference type="EMBL" id="KXA98439.1"/>
    </source>
</evidence>